<dbReference type="AlphaFoldDB" id="A0A922HRM9"/>
<sequence length="61" mass="6888">MFNMADDSRKVDTPFAAGIDPCQQSPSNVIYPYRQEKKPSFQGNDNETGSPFCDLDQKKTK</sequence>
<comment type="caution">
    <text evidence="2">The sequence shown here is derived from an EMBL/GenBank/DDBJ whole genome shotgun (WGS) entry which is preliminary data.</text>
</comment>
<dbReference type="EMBL" id="ASGP02000006">
    <property type="protein sequence ID" value="KAH9501428.1"/>
    <property type="molecule type" value="Genomic_DNA"/>
</dbReference>
<reference evidence="2" key="2">
    <citation type="journal article" date="2022" name="Res Sq">
        <title>Comparative Genomics Reveals Insights into the Divergent Evolution of Astigmatic Mites and Household Pest Adaptations.</title>
        <authorList>
            <person name="Xiong Q."/>
            <person name="Wan A.T.-Y."/>
            <person name="Liu X.-Y."/>
            <person name="Fung C.S.-H."/>
            <person name="Xiao X."/>
            <person name="Malainual N."/>
            <person name="Hou J."/>
            <person name="Wang L."/>
            <person name="Wang M."/>
            <person name="Yang K."/>
            <person name="Cui Y."/>
            <person name="Leung E."/>
            <person name="Nong W."/>
            <person name="Shin S.-K."/>
            <person name="Au S."/>
            <person name="Jeong K.Y."/>
            <person name="Chew F.T."/>
            <person name="Hui J."/>
            <person name="Leung T.F."/>
            <person name="Tungtrongchitr A."/>
            <person name="Zhong N."/>
            <person name="Liu Z."/>
            <person name="Tsui S."/>
        </authorList>
    </citation>
    <scope>NUCLEOTIDE SEQUENCE</scope>
    <source>
        <strain evidence="2">Derf</strain>
        <tissue evidence="2">Whole organism</tissue>
    </source>
</reference>
<gene>
    <name evidence="2" type="ORF">DERF_012276</name>
</gene>
<evidence type="ECO:0000313" key="3">
    <source>
        <dbReference type="Proteomes" id="UP000790347"/>
    </source>
</evidence>
<evidence type="ECO:0000313" key="2">
    <source>
        <dbReference type="EMBL" id="KAH9501428.1"/>
    </source>
</evidence>
<feature type="compositionally biased region" description="Basic and acidic residues" evidence="1">
    <location>
        <begin position="1"/>
        <end position="12"/>
    </location>
</feature>
<dbReference type="Proteomes" id="UP000790347">
    <property type="component" value="Unassembled WGS sequence"/>
</dbReference>
<feature type="region of interest" description="Disordered" evidence="1">
    <location>
        <begin position="1"/>
        <end position="61"/>
    </location>
</feature>
<reference evidence="2" key="1">
    <citation type="submission" date="2013-05" db="EMBL/GenBank/DDBJ databases">
        <authorList>
            <person name="Yim A.K.Y."/>
            <person name="Chan T.F."/>
            <person name="Ji K.M."/>
            <person name="Liu X.Y."/>
            <person name="Zhou J.W."/>
            <person name="Li R.Q."/>
            <person name="Yang K.Y."/>
            <person name="Li J."/>
            <person name="Li M."/>
            <person name="Law P.T.W."/>
            <person name="Wu Y.L."/>
            <person name="Cai Z.L."/>
            <person name="Qin H."/>
            <person name="Bao Y."/>
            <person name="Leung R.K.K."/>
            <person name="Ng P.K.S."/>
            <person name="Zou J."/>
            <person name="Zhong X.J."/>
            <person name="Ran P.X."/>
            <person name="Zhong N.S."/>
            <person name="Liu Z.G."/>
            <person name="Tsui S.K.W."/>
        </authorList>
    </citation>
    <scope>NUCLEOTIDE SEQUENCE</scope>
    <source>
        <strain evidence="2">Derf</strain>
        <tissue evidence="2">Whole organism</tissue>
    </source>
</reference>
<name>A0A922HRM9_DERFA</name>
<protein>
    <submittedName>
        <fullName evidence="2">Uncharacterized protein</fullName>
    </submittedName>
</protein>
<keyword evidence="3" id="KW-1185">Reference proteome</keyword>
<accession>A0A922HRM9</accession>
<evidence type="ECO:0000256" key="1">
    <source>
        <dbReference type="SAM" id="MobiDB-lite"/>
    </source>
</evidence>
<organism evidence="2 3">
    <name type="scientific">Dermatophagoides farinae</name>
    <name type="common">American house dust mite</name>
    <dbReference type="NCBI Taxonomy" id="6954"/>
    <lineage>
        <taxon>Eukaryota</taxon>
        <taxon>Metazoa</taxon>
        <taxon>Ecdysozoa</taxon>
        <taxon>Arthropoda</taxon>
        <taxon>Chelicerata</taxon>
        <taxon>Arachnida</taxon>
        <taxon>Acari</taxon>
        <taxon>Acariformes</taxon>
        <taxon>Sarcoptiformes</taxon>
        <taxon>Astigmata</taxon>
        <taxon>Psoroptidia</taxon>
        <taxon>Analgoidea</taxon>
        <taxon>Pyroglyphidae</taxon>
        <taxon>Dermatophagoidinae</taxon>
        <taxon>Dermatophagoides</taxon>
    </lineage>
</organism>
<proteinExistence type="predicted"/>